<proteinExistence type="predicted"/>
<dbReference type="AlphaFoldDB" id="A0A1M5XRJ0"/>
<gene>
    <name evidence="2" type="ORF">SAMN05443248_7563</name>
</gene>
<protein>
    <submittedName>
        <fullName evidence="2">Uncharacterized protein</fullName>
    </submittedName>
</protein>
<feature type="region of interest" description="Disordered" evidence="1">
    <location>
        <begin position="1"/>
        <end position="45"/>
    </location>
</feature>
<reference evidence="2 3" key="1">
    <citation type="submission" date="2016-11" db="EMBL/GenBank/DDBJ databases">
        <authorList>
            <person name="Jaros S."/>
            <person name="Januszkiewicz K."/>
            <person name="Wedrychowicz H."/>
        </authorList>
    </citation>
    <scope>NUCLEOTIDE SEQUENCE [LARGE SCALE GENOMIC DNA]</scope>
    <source>
        <strain evidence="2 3">GAS138</strain>
    </source>
</reference>
<name>A0A1M5XRJ0_9BRAD</name>
<dbReference type="EMBL" id="LT670817">
    <property type="protein sequence ID" value="SHI02455.1"/>
    <property type="molecule type" value="Genomic_DNA"/>
</dbReference>
<evidence type="ECO:0000313" key="2">
    <source>
        <dbReference type="EMBL" id="SHI02455.1"/>
    </source>
</evidence>
<accession>A0A1M5XRJ0</accession>
<evidence type="ECO:0000313" key="3">
    <source>
        <dbReference type="Proteomes" id="UP000189796"/>
    </source>
</evidence>
<evidence type="ECO:0000256" key="1">
    <source>
        <dbReference type="SAM" id="MobiDB-lite"/>
    </source>
</evidence>
<organism evidence="2 3">
    <name type="scientific">Bradyrhizobium erythrophlei</name>
    <dbReference type="NCBI Taxonomy" id="1437360"/>
    <lineage>
        <taxon>Bacteria</taxon>
        <taxon>Pseudomonadati</taxon>
        <taxon>Pseudomonadota</taxon>
        <taxon>Alphaproteobacteria</taxon>
        <taxon>Hyphomicrobiales</taxon>
        <taxon>Nitrobacteraceae</taxon>
        <taxon>Bradyrhizobium</taxon>
    </lineage>
</organism>
<dbReference type="Proteomes" id="UP000189796">
    <property type="component" value="Chromosome I"/>
</dbReference>
<sequence>MSADGPQRKSQQNRLGFATERKLPRLRTCQAHSPLRKTGTLLPSA</sequence>